<evidence type="ECO:0000256" key="10">
    <source>
        <dbReference type="SAM" id="Phobius"/>
    </source>
</evidence>
<dbReference type="InterPro" id="IPR005331">
    <property type="entry name" value="Sulfotransferase"/>
</dbReference>
<evidence type="ECO:0008006" key="13">
    <source>
        <dbReference type="Google" id="ProtNLM"/>
    </source>
</evidence>
<protein>
    <recommendedName>
        <fullName evidence="13">Carbohydrate sulfotransferase</fullName>
    </recommendedName>
</protein>
<dbReference type="Proteomes" id="UP000023152">
    <property type="component" value="Unassembled WGS sequence"/>
</dbReference>
<name>X6NFZ0_RETFI</name>
<evidence type="ECO:0000313" key="11">
    <source>
        <dbReference type="EMBL" id="ETO25245.1"/>
    </source>
</evidence>
<evidence type="ECO:0000256" key="8">
    <source>
        <dbReference type="ARBA" id="ARBA00023180"/>
    </source>
</evidence>
<feature type="compositionally biased region" description="Polar residues" evidence="9">
    <location>
        <begin position="98"/>
        <end position="109"/>
    </location>
</feature>
<evidence type="ECO:0000256" key="7">
    <source>
        <dbReference type="ARBA" id="ARBA00023136"/>
    </source>
</evidence>
<dbReference type="InterPro" id="IPR018011">
    <property type="entry name" value="Carb_sulfotrans_8-10"/>
</dbReference>
<keyword evidence="3" id="KW-0808">Transferase</keyword>
<comment type="subcellular location">
    <subcellularLocation>
        <location evidence="1">Golgi apparatus membrane</location>
        <topology evidence="1">Single-pass type II membrane protein</topology>
    </subcellularLocation>
</comment>
<evidence type="ECO:0000256" key="6">
    <source>
        <dbReference type="ARBA" id="ARBA00023034"/>
    </source>
</evidence>
<feature type="region of interest" description="Disordered" evidence="9">
    <location>
        <begin position="91"/>
        <end position="112"/>
    </location>
</feature>
<keyword evidence="7 10" id="KW-0472">Membrane</keyword>
<dbReference type="PANTHER" id="PTHR12137:SF54">
    <property type="entry name" value="CARBOHYDRATE SULFOTRANSFERASE"/>
    <property type="match status" value="1"/>
</dbReference>
<comment type="similarity">
    <text evidence="2">Belongs to the sulfotransferase 2 family.</text>
</comment>
<dbReference type="GO" id="GO:0000139">
    <property type="term" value="C:Golgi membrane"/>
    <property type="evidence" value="ECO:0007669"/>
    <property type="project" value="UniProtKB-SubCell"/>
</dbReference>
<dbReference type="GO" id="GO:0016051">
    <property type="term" value="P:carbohydrate biosynthetic process"/>
    <property type="evidence" value="ECO:0007669"/>
    <property type="project" value="InterPro"/>
</dbReference>
<reference evidence="11 12" key="1">
    <citation type="journal article" date="2013" name="Curr. Biol.">
        <title>The Genome of the Foraminiferan Reticulomyxa filosa.</title>
        <authorList>
            <person name="Glockner G."/>
            <person name="Hulsmann N."/>
            <person name="Schleicher M."/>
            <person name="Noegel A.A."/>
            <person name="Eichinger L."/>
            <person name="Gallinger C."/>
            <person name="Pawlowski J."/>
            <person name="Sierra R."/>
            <person name="Euteneuer U."/>
            <person name="Pillet L."/>
            <person name="Moustafa A."/>
            <person name="Platzer M."/>
            <person name="Groth M."/>
            <person name="Szafranski K."/>
            <person name="Schliwa M."/>
        </authorList>
    </citation>
    <scope>NUCLEOTIDE SEQUENCE [LARGE SCALE GENOMIC DNA]</scope>
</reference>
<keyword evidence="8" id="KW-0325">Glycoprotein</keyword>
<accession>X6NFZ0</accession>
<dbReference type="GO" id="GO:0008146">
    <property type="term" value="F:sulfotransferase activity"/>
    <property type="evidence" value="ECO:0007669"/>
    <property type="project" value="InterPro"/>
</dbReference>
<evidence type="ECO:0000256" key="2">
    <source>
        <dbReference type="ARBA" id="ARBA00006339"/>
    </source>
</evidence>
<dbReference type="AlphaFoldDB" id="X6NFZ0"/>
<evidence type="ECO:0000256" key="4">
    <source>
        <dbReference type="ARBA" id="ARBA00022692"/>
    </source>
</evidence>
<evidence type="ECO:0000256" key="1">
    <source>
        <dbReference type="ARBA" id="ARBA00004323"/>
    </source>
</evidence>
<feature type="transmembrane region" description="Helical" evidence="10">
    <location>
        <begin position="42"/>
        <end position="63"/>
    </location>
</feature>
<evidence type="ECO:0000256" key="5">
    <source>
        <dbReference type="ARBA" id="ARBA00022989"/>
    </source>
</evidence>
<evidence type="ECO:0000256" key="9">
    <source>
        <dbReference type="SAM" id="MobiDB-lite"/>
    </source>
</evidence>
<dbReference type="PANTHER" id="PTHR12137">
    <property type="entry name" value="CARBOHYDRATE SULFOTRANSFERASE"/>
    <property type="match status" value="1"/>
</dbReference>
<dbReference type="OrthoDB" id="408912at2759"/>
<evidence type="ECO:0000256" key="3">
    <source>
        <dbReference type="ARBA" id="ARBA00022679"/>
    </source>
</evidence>
<dbReference type="Pfam" id="PF03567">
    <property type="entry name" value="Sulfotransfer_2"/>
    <property type="match status" value="1"/>
</dbReference>
<sequence>MSSATSRPRPRYSGGRVNRLSANSTLRNVSHCCSCCLSWQTLLLLASLLFNVILINVKCLLFLQVKFPFEIYSTITNQCMLAFGGESLTKDNDRRQGASDQSNGPNMAQMSFGYRRKPQGHQREHKCIPCVKTEEDEEKEKSSNQSTSLVYNEVSNMSPNVRSLSIYENQDNFSGFTITESEVKNWWNNHLFVFPKYKSAFCVIEKNSCTMFKQIFKRIENKGNYLDKDYTKIHWLPYRERKEKREGEITKVSHETNTGLQDISFHKLDGIVKLIENDEYYFAAFVRDPLERMVSGYVDKCEKKRGVNLCDYARWGNQYRAIYGSRWDKRTSPRTPPFQMWVDGLLQCPLVQFDPFLTFEMNEHIYTYQKKKIKKTSSCMDGTYGHLGTIWKKRMEDW</sequence>
<keyword evidence="4 10" id="KW-0812">Transmembrane</keyword>
<keyword evidence="6" id="KW-0333">Golgi apparatus</keyword>
<evidence type="ECO:0000313" key="12">
    <source>
        <dbReference type="Proteomes" id="UP000023152"/>
    </source>
</evidence>
<organism evidence="11 12">
    <name type="scientific">Reticulomyxa filosa</name>
    <dbReference type="NCBI Taxonomy" id="46433"/>
    <lineage>
        <taxon>Eukaryota</taxon>
        <taxon>Sar</taxon>
        <taxon>Rhizaria</taxon>
        <taxon>Retaria</taxon>
        <taxon>Foraminifera</taxon>
        <taxon>Monothalamids</taxon>
        <taxon>Reticulomyxidae</taxon>
        <taxon>Reticulomyxa</taxon>
    </lineage>
</organism>
<gene>
    <name evidence="11" type="ORF">RFI_11889</name>
</gene>
<dbReference type="EMBL" id="ASPP01008670">
    <property type="protein sequence ID" value="ETO25245.1"/>
    <property type="molecule type" value="Genomic_DNA"/>
</dbReference>
<keyword evidence="12" id="KW-1185">Reference proteome</keyword>
<proteinExistence type="inferred from homology"/>
<comment type="caution">
    <text evidence="11">The sequence shown here is derived from an EMBL/GenBank/DDBJ whole genome shotgun (WGS) entry which is preliminary data.</text>
</comment>
<keyword evidence="5 10" id="KW-1133">Transmembrane helix</keyword>